<feature type="coiled-coil region" evidence="2">
    <location>
        <begin position="1"/>
        <end position="65"/>
    </location>
</feature>
<dbReference type="KEGG" id="ave:Arcve_1059"/>
<accession>F2KT40</accession>
<dbReference type="Gene3D" id="1.20.58.2140">
    <property type="match status" value="1"/>
</dbReference>
<dbReference type="OrthoDB" id="26985at2157"/>
<evidence type="ECO:0000256" key="2">
    <source>
        <dbReference type="SAM" id="Coils"/>
    </source>
</evidence>
<name>F2KT40_ARCVS</name>
<keyword evidence="1" id="KW-0460">Magnesium</keyword>
<dbReference type="SUPFAM" id="SSF74784">
    <property type="entry name" value="Translin"/>
    <property type="match status" value="1"/>
</dbReference>
<dbReference type="PANTHER" id="PTHR10741">
    <property type="entry name" value="TRANSLIN AND TRANSLIN ASSOCIATED PROTEIN X"/>
    <property type="match status" value="1"/>
</dbReference>
<dbReference type="eggNOG" id="arCOG04318">
    <property type="taxonomic scope" value="Archaea"/>
</dbReference>
<dbReference type="EMBL" id="CP002588">
    <property type="protein sequence ID" value="AEA47070.1"/>
    <property type="molecule type" value="Genomic_DNA"/>
</dbReference>
<evidence type="ECO:0000313" key="4">
    <source>
        <dbReference type="Proteomes" id="UP000008136"/>
    </source>
</evidence>
<dbReference type="GO" id="GO:0043565">
    <property type="term" value="F:sequence-specific DNA binding"/>
    <property type="evidence" value="ECO:0007669"/>
    <property type="project" value="InterPro"/>
</dbReference>
<dbReference type="GeneID" id="10394172"/>
<dbReference type="GO" id="GO:0046872">
    <property type="term" value="F:metal ion binding"/>
    <property type="evidence" value="ECO:0007669"/>
    <property type="project" value="UniProtKB-KW"/>
</dbReference>
<dbReference type="InterPro" id="IPR036081">
    <property type="entry name" value="Translin_sf"/>
</dbReference>
<feature type="binding site" evidence="1">
    <location>
        <position position="121"/>
    </location>
    <ligand>
        <name>Mg(2+)</name>
        <dbReference type="ChEBI" id="CHEBI:18420"/>
    </ligand>
</feature>
<feature type="binding site" evidence="1">
    <location>
        <position position="85"/>
    </location>
    <ligand>
        <name>Mg(2+)</name>
        <dbReference type="ChEBI" id="CHEBI:18420"/>
    </ligand>
</feature>
<reference evidence="3 4" key="1">
    <citation type="submission" date="2011-03" db="EMBL/GenBank/DDBJ databases">
        <title>The complete genome of Archaeoglobus veneficus SNP6.</title>
        <authorList>
            <consortium name="US DOE Joint Genome Institute (JGI-PGF)"/>
            <person name="Lucas S."/>
            <person name="Copeland A."/>
            <person name="Lapidus A."/>
            <person name="Bruce D."/>
            <person name="Goodwin L."/>
            <person name="Pitluck S."/>
            <person name="Kyrpides N."/>
            <person name="Mavromatis K."/>
            <person name="Pagani I."/>
            <person name="Ivanova N."/>
            <person name="Mikhailova N."/>
            <person name="Lu M."/>
            <person name="Detter J.C."/>
            <person name="Tapia R."/>
            <person name="Han C."/>
            <person name="Land M."/>
            <person name="Hauser L."/>
            <person name="Markowitz V."/>
            <person name="Cheng J.-F."/>
            <person name="Hugenholtz P."/>
            <person name="Woyke T."/>
            <person name="Wu D."/>
            <person name="Spring S."/>
            <person name="Brambilla E."/>
            <person name="Klenk H.-P."/>
            <person name="Eisen J.A."/>
        </authorList>
    </citation>
    <scope>NUCLEOTIDE SEQUENCE [LARGE SCALE GENOMIC DNA]</scope>
    <source>
        <strain>SNP6</strain>
    </source>
</reference>
<dbReference type="InterPro" id="IPR002848">
    <property type="entry name" value="Translin_fam"/>
</dbReference>
<keyword evidence="4" id="KW-1185">Reference proteome</keyword>
<evidence type="ECO:0000256" key="1">
    <source>
        <dbReference type="PIRSR" id="PIRSR602848-1"/>
    </source>
</evidence>
<dbReference type="HOGENOM" id="CLU_099315_0_0_2"/>
<proteinExistence type="predicted"/>
<sequence length="200" mass="23113">MLEFLEEVRKELEELEVAREELIKLTREIRINSTKAIAAVHSGRFNEAEERLRAARDILEKVKEFKKYPEIYYAITHDAMQEFVEAVAFANLVSGKEIPEFKDMGIETPPILTGLADLVGELRRYSLDLMRKGEVSEAEKCINTMEEIYSSLITFSFPEKLVPGLRHKVDVARQLIERTKSDWLAARLIEEIGQGLKKWE</sequence>
<gene>
    <name evidence="3" type="ordered locus">Arcve_1059</name>
</gene>
<dbReference type="STRING" id="693661.Arcve_1059"/>
<dbReference type="Proteomes" id="UP000008136">
    <property type="component" value="Chromosome"/>
</dbReference>
<organism evidence="3 4">
    <name type="scientific">Archaeoglobus veneficus (strain DSM 11195 / SNP6)</name>
    <dbReference type="NCBI Taxonomy" id="693661"/>
    <lineage>
        <taxon>Archaea</taxon>
        <taxon>Methanobacteriati</taxon>
        <taxon>Methanobacteriota</taxon>
        <taxon>Archaeoglobi</taxon>
        <taxon>Archaeoglobales</taxon>
        <taxon>Archaeoglobaceae</taxon>
        <taxon>Archaeoglobus</taxon>
    </lineage>
</organism>
<dbReference type="CDD" id="cd14820">
    <property type="entry name" value="TRAX"/>
    <property type="match status" value="1"/>
</dbReference>
<dbReference type="RefSeq" id="WP_013683734.1">
    <property type="nucleotide sequence ID" value="NC_015320.1"/>
</dbReference>
<keyword evidence="1" id="KW-0479">Metal-binding</keyword>
<protein>
    <submittedName>
        <fullName evidence="3">Translin</fullName>
    </submittedName>
</protein>
<dbReference type="AlphaFoldDB" id="F2KT40"/>
<evidence type="ECO:0000313" key="3">
    <source>
        <dbReference type="EMBL" id="AEA47070.1"/>
    </source>
</evidence>
<dbReference type="Pfam" id="PF01997">
    <property type="entry name" value="Translin"/>
    <property type="match status" value="1"/>
</dbReference>
<keyword evidence="2" id="KW-0175">Coiled coil</keyword>